<dbReference type="EMBL" id="JASCQP010000018">
    <property type="protein sequence ID" value="MDI5890641.1"/>
    <property type="molecule type" value="Genomic_DNA"/>
</dbReference>
<sequence>MTIETIVRCDGRSCCNECEIEDAYDSSVSAAGWHTDPHDGFNHYCPRCWPVVKKELEEEDC</sequence>
<comment type="caution">
    <text evidence="1">The sequence shown here is derived from an EMBL/GenBank/DDBJ whole genome shotgun (WGS) entry which is preliminary data.</text>
</comment>
<evidence type="ECO:0000313" key="1">
    <source>
        <dbReference type="EMBL" id="MDI5890641.1"/>
    </source>
</evidence>
<proteinExistence type="predicted"/>
<organism evidence="1 2">
    <name type="scientific">Halomonas rhizosphaerae</name>
    <dbReference type="NCBI Taxonomy" id="3043296"/>
    <lineage>
        <taxon>Bacteria</taxon>
        <taxon>Pseudomonadati</taxon>
        <taxon>Pseudomonadota</taxon>
        <taxon>Gammaproteobacteria</taxon>
        <taxon>Oceanospirillales</taxon>
        <taxon>Halomonadaceae</taxon>
        <taxon>Halomonas</taxon>
    </lineage>
</organism>
<accession>A0ABT6UXC9</accession>
<protein>
    <submittedName>
        <fullName evidence="1">Uncharacterized protein</fullName>
    </submittedName>
</protein>
<name>A0ABT6UXC9_9GAMM</name>
<gene>
    <name evidence="1" type="ORF">QLQ83_06005</name>
</gene>
<reference evidence="1 2" key="1">
    <citation type="submission" date="2023-04" db="EMBL/GenBank/DDBJ databases">
        <title>Halomonas strains isolated from rhizosphere soil.</title>
        <authorList>
            <person name="Xu L."/>
            <person name="Sun J.-Q."/>
        </authorList>
    </citation>
    <scope>NUCLEOTIDE SEQUENCE [LARGE SCALE GENOMIC DNA]</scope>
    <source>
        <strain evidence="1 2">LR5S20</strain>
    </source>
</reference>
<dbReference type="RefSeq" id="WP_282734616.1">
    <property type="nucleotide sequence ID" value="NZ_JASCQP010000018.1"/>
</dbReference>
<evidence type="ECO:0000313" key="2">
    <source>
        <dbReference type="Proteomes" id="UP001225957"/>
    </source>
</evidence>
<dbReference type="Proteomes" id="UP001225957">
    <property type="component" value="Unassembled WGS sequence"/>
</dbReference>
<keyword evidence="2" id="KW-1185">Reference proteome</keyword>